<evidence type="ECO:0000256" key="1">
    <source>
        <dbReference type="ARBA" id="ARBA00010641"/>
    </source>
</evidence>
<dbReference type="InterPro" id="IPR014284">
    <property type="entry name" value="RNA_pol_sigma-70_dom"/>
</dbReference>
<keyword evidence="5" id="KW-0804">Transcription</keyword>
<keyword evidence="3" id="KW-0731">Sigma factor</keyword>
<dbReference type="RefSeq" id="WP_146523350.1">
    <property type="nucleotide sequence ID" value="NZ_CP151726.1"/>
</dbReference>
<evidence type="ECO:0000313" key="7">
    <source>
        <dbReference type="EMBL" id="TWT91964.1"/>
    </source>
</evidence>
<comment type="caution">
    <text evidence="7">The sequence shown here is derived from an EMBL/GenBank/DDBJ whole genome shotgun (WGS) entry which is preliminary data.</text>
</comment>
<reference evidence="7 8" key="1">
    <citation type="submission" date="2019-02" db="EMBL/GenBank/DDBJ databases">
        <title>Deep-cultivation of Planctomycetes and their phenomic and genomic characterization uncovers novel biology.</title>
        <authorList>
            <person name="Wiegand S."/>
            <person name="Jogler M."/>
            <person name="Boedeker C."/>
            <person name="Pinto D."/>
            <person name="Vollmers J."/>
            <person name="Rivas-Marin E."/>
            <person name="Kohn T."/>
            <person name="Peeters S.H."/>
            <person name="Heuer A."/>
            <person name="Rast P."/>
            <person name="Oberbeckmann S."/>
            <person name="Bunk B."/>
            <person name="Jeske O."/>
            <person name="Meyerdierks A."/>
            <person name="Storesund J.E."/>
            <person name="Kallscheuer N."/>
            <person name="Luecker S."/>
            <person name="Lage O.M."/>
            <person name="Pohl T."/>
            <person name="Merkel B.J."/>
            <person name="Hornburger P."/>
            <person name="Mueller R.-W."/>
            <person name="Bruemmer F."/>
            <person name="Labrenz M."/>
            <person name="Spormann A.M."/>
            <person name="Op Den Camp H."/>
            <person name="Overmann J."/>
            <person name="Amann R."/>
            <person name="Jetten M.S.M."/>
            <person name="Mascher T."/>
            <person name="Medema M.H."/>
            <person name="Devos D.P."/>
            <person name="Kaster A.-K."/>
            <person name="Ovreas L."/>
            <person name="Rohde M."/>
            <person name="Galperin M.Y."/>
            <person name="Jogler C."/>
        </authorList>
    </citation>
    <scope>NUCLEOTIDE SEQUENCE [LARGE SCALE GENOMIC DNA]</scope>
    <source>
        <strain evidence="7 8">Pla52n</strain>
    </source>
</reference>
<organism evidence="7 8">
    <name type="scientific">Stieleria varia</name>
    <dbReference type="NCBI Taxonomy" id="2528005"/>
    <lineage>
        <taxon>Bacteria</taxon>
        <taxon>Pseudomonadati</taxon>
        <taxon>Planctomycetota</taxon>
        <taxon>Planctomycetia</taxon>
        <taxon>Pirellulales</taxon>
        <taxon>Pirellulaceae</taxon>
        <taxon>Stieleria</taxon>
    </lineage>
</organism>
<dbReference type="GO" id="GO:0003677">
    <property type="term" value="F:DNA binding"/>
    <property type="evidence" value="ECO:0007669"/>
    <property type="project" value="UniProtKB-KW"/>
</dbReference>
<dbReference type="EMBL" id="SJPN01000013">
    <property type="protein sequence ID" value="TWT91964.1"/>
    <property type="molecule type" value="Genomic_DNA"/>
</dbReference>
<evidence type="ECO:0000313" key="8">
    <source>
        <dbReference type="Proteomes" id="UP000320176"/>
    </source>
</evidence>
<name>A0A5C5ZWJ3_9BACT</name>
<protein>
    <submittedName>
        <fullName evidence="7">RNA polymerase sigma factor</fullName>
    </submittedName>
</protein>
<dbReference type="PANTHER" id="PTHR43133:SF8">
    <property type="entry name" value="RNA POLYMERASE SIGMA FACTOR HI_1459-RELATED"/>
    <property type="match status" value="1"/>
</dbReference>
<dbReference type="InterPro" id="IPR039425">
    <property type="entry name" value="RNA_pol_sigma-70-like"/>
</dbReference>
<dbReference type="PANTHER" id="PTHR43133">
    <property type="entry name" value="RNA POLYMERASE ECF-TYPE SIGMA FACTO"/>
    <property type="match status" value="1"/>
</dbReference>
<dbReference type="Gene3D" id="1.10.1740.10">
    <property type="match status" value="1"/>
</dbReference>
<comment type="similarity">
    <text evidence="1">Belongs to the sigma-70 factor family. ECF subfamily.</text>
</comment>
<dbReference type="AlphaFoldDB" id="A0A5C5ZWJ3"/>
<keyword evidence="4" id="KW-0238">DNA-binding</keyword>
<evidence type="ECO:0000256" key="5">
    <source>
        <dbReference type="ARBA" id="ARBA00023163"/>
    </source>
</evidence>
<dbReference type="InterPro" id="IPR013325">
    <property type="entry name" value="RNA_pol_sigma_r2"/>
</dbReference>
<feature type="domain" description="RNA polymerase sigma-70 ECF-like HTH" evidence="6">
    <location>
        <begin position="8"/>
        <end position="186"/>
    </location>
</feature>
<evidence type="ECO:0000256" key="4">
    <source>
        <dbReference type="ARBA" id="ARBA00023125"/>
    </source>
</evidence>
<dbReference type="OrthoDB" id="280689at2"/>
<dbReference type="SUPFAM" id="SSF88659">
    <property type="entry name" value="Sigma3 and sigma4 domains of RNA polymerase sigma factors"/>
    <property type="match status" value="1"/>
</dbReference>
<dbReference type="Gene3D" id="1.10.10.10">
    <property type="entry name" value="Winged helix-like DNA-binding domain superfamily/Winged helix DNA-binding domain"/>
    <property type="match status" value="1"/>
</dbReference>
<keyword evidence="2" id="KW-0805">Transcription regulation</keyword>
<dbReference type="NCBIfam" id="TIGR02937">
    <property type="entry name" value="sigma70-ECF"/>
    <property type="match status" value="1"/>
</dbReference>
<dbReference type="SUPFAM" id="SSF88946">
    <property type="entry name" value="Sigma2 domain of RNA polymerase sigma factors"/>
    <property type="match status" value="1"/>
</dbReference>
<dbReference type="InterPro" id="IPR053812">
    <property type="entry name" value="HTH_Sigma70_ECF-like"/>
</dbReference>
<keyword evidence="8" id="KW-1185">Reference proteome</keyword>
<dbReference type="Pfam" id="PF07638">
    <property type="entry name" value="Sigma70_ECF"/>
    <property type="match status" value="1"/>
</dbReference>
<dbReference type="InterPro" id="IPR013324">
    <property type="entry name" value="RNA_pol_sigma_r3/r4-like"/>
</dbReference>
<dbReference type="GO" id="GO:0006352">
    <property type="term" value="P:DNA-templated transcription initiation"/>
    <property type="evidence" value="ECO:0007669"/>
    <property type="project" value="InterPro"/>
</dbReference>
<evidence type="ECO:0000259" key="6">
    <source>
        <dbReference type="Pfam" id="PF07638"/>
    </source>
</evidence>
<accession>A0A5C5ZWJ3</accession>
<evidence type="ECO:0000256" key="2">
    <source>
        <dbReference type="ARBA" id="ARBA00023015"/>
    </source>
</evidence>
<evidence type="ECO:0000256" key="3">
    <source>
        <dbReference type="ARBA" id="ARBA00023082"/>
    </source>
</evidence>
<dbReference type="Proteomes" id="UP000320176">
    <property type="component" value="Unassembled WGS sequence"/>
</dbReference>
<sequence>MELEITDDWLRRLAAGDPITAAEFFQRFGGPMQRVADRNMGARLRQRVDPEDIVQSACRTFFRRLEQGQFELDGEEDLWHLICAITLNKLRRQARYHSRLRRDVTRQEAITDTTVGITDHSPQDPVWTAQWNEVMAECFDGLSEEQRKVLQMRLEGYRQMEIAEAVGCAERTVRRILAGVRDQLLKQADFDS</sequence>
<proteinExistence type="inferred from homology"/>
<dbReference type="InterPro" id="IPR036388">
    <property type="entry name" value="WH-like_DNA-bd_sf"/>
</dbReference>
<gene>
    <name evidence="7" type="ORF">Pla52n_64370</name>
</gene>
<dbReference type="GO" id="GO:0016987">
    <property type="term" value="F:sigma factor activity"/>
    <property type="evidence" value="ECO:0007669"/>
    <property type="project" value="UniProtKB-KW"/>
</dbReference>